<feature type="transmembrane region" description="Helical" evidence="6">
    <location>
        <begin position="74"/>
        <end position="96"/>
    </location>
</feature>
<evidence type="ECO:0000256" key="1">
    <source>
        <dbReference type="ARBA" id="ARBA00004141"/>
    </source>
</evidence>
<evidence type="ECO:0000313" key="8">
    <source>
        <dbReference type="EMBL" id="NYE95377.1"/>
    </source>
</evidence>
<evidence type="ECO:0000256" key="3">
    <source>
        <dbReference type="ARBA" id="ARBA00022692"/>
    </source>
</evidence>
<dbReference type="EMBL" id="JACBYQ010000001">
    <property type="protein sequence ID" value="NYE95377.1"/>
    <property type="molecule type" value="Genomic_DNA"/>
</dbReference>
<accession>A0A7Y9S8I1</accession>
<feature type="transmembrane region" description="Helical" evidence="6">
    <location>
        <begin position="135"/>
        <end position="152"/>
    </location>
</feature>
<dbReference type="SUPFAM" id="SSF103481">
    <property type="entry name" value="Multidrug resistance efflux transporter EmrE"/>
    <property type="match status" value="2"/>
</dbReference>
<name>A0A7Y9S8I1_9MICC</name>
<evidence type="ECO:0000256" key="6">
    <source>
        <dbReference type="SAM" id="Phobius"/>
    </source>
</evidence>
<dbReference type="PANTHER" id="PTHR32322">
    <property type="entry name" value="INNER MEMBRANE TRANSPORTER"/>
    <property type="match status" value="1"/>
</dbReference>
<evidence type="ECO:0000256" key="2">
    <source>
        <dbReference type="ARBA" id="ARBA00007362"/>
    </source>
</evidence>
<comment type="caution">
    <text evidence="8">The sequence shown here is derived from an EMBL/GenBank/DDBJ whole genome shotgun (WGS) entry which is preliminary data.</text>
</comment>
<evidence type="ECO:0000256" key="4">
    <source>
        <dbReference type="ARBA" id="ARBA00022989"/>
    </source>
</evidence>
<feature type="transmembrane region" description="Helical" evidence="6">
    <location>
        <begin position="223"/>
        <end position="245"/>
    </location>
</feature>
<dbReference type="Proteomes" id="UP000521748">
    <property type="component" value="Unassembled WGS sequence"/>
</dbReference>
<feature type="transmembrane region" description="Helical" evidence="6">
    <location>
        <begin position="102"/>
        <end position="123"/>
    </location>
</feature>
<feature type="domain" description="EamA" evidence="7">
    <location>
        <begin position="15"/>
        <end position="147"/>
    </location>
</feature>
<keyword evidence="4 6" id="KW-1133">Transmembrane helix</keyword>
<evidence type="ECO:0000313" key="9">
    <source>
        <dbReference type="Proteomes" id="UP000521748"/>
    </source>
</evidence>
<keyword evidence="5 6" id="KW-0472">Membrane</keyword>
<reference evidence="8 9" key="1">
    <citation type="submission" date="2020-07" db="EMBL/GenBank/DDBJ databases">
        <title>Sequencing the genomes of 1000 actinobacteria strains.</title>
        <authorList>
            <person name="Klenk H.-P."/>
        </authorList>
    </citation>
    <scope>NUCLEOTIDE SEQUENCE [LARGE SCALE GENOMIC DNA]</scope>
    <source>
        <strain evidence="8 9">DSM 102047</strain>
    </source>
</reference>
<dbReference type="InterPro" id="IPR000620">
    <property type="entry name" value="EamA_dom"/>
</dbReference>
<proteinExistence type="inferred from homology"/>
<feature type="transmembrane region" description="Helical" evidence="6">
    <location>
        <begin position="194"/>
        <end position="217"/>
    </location>
</feature>
<dbReference type="AlphaFoldDB" id="A0A7Y9S8I1"/>
<feature type="domain" description="EamA" evidence="7">
    <location>
        <begin position="165"/>
        <end position="298"/>
    </location>
</feature>
<dbReference type="GO" id="GO:0016020">
    <property type="term" value="C:membrane"/>
    <property type="evidence" value="ECO:0007669"/>
    <property type="project" value="UniProtKB-SubCell"/>
</dbReference>
<dbReference type="Pfam" id="PF00892">
    <property type="entry name" value="EamA"/>
    <property type="match status" value="2"/>
</dbReference>
<keyword evidence="3 6" id="KW-0812">Transmembrane</keyword>
<keyword evidence="9" id="KW-1185">Reference proteome</keyword>
<protein>
    <submittedName>
        <fullName evidence="8">Drug/metabolite transporter (DMT)-like permease</fullName>
    </submittedName>
</protein>
<dbReference type="PANTHER" id="PTHR32322:SF9">
    <property type="entry name" value="AMINO-ACID METABOLITE EFFLUX PUMP-RELATED"/>
    <property type="match status" value="1"/>
</dbReference>
<dbReference type="RefSeq" id="WP_246279456.1">
    <property type="nucleotide sequence ID" value="NZ_JACBYQ010000001.1"/>
</dbReference>
<dbReference type="InterPro" id="IPR037185">
    <property type="entry name" value="EmrE-like"/>
</dbReference>
<sequence>MVESARPGTRKPLVLLAYLALAATWGASFLFMKVGLEGLSSAQVVWGRLAFGALALVALMIFSRRRWPRERRIWGHMLVVSIFFCVVPYLLFAWAGQFLPSGLSSILNATTPVMTLVISAVMLPQERLNRLQISGVLLGVLGVLLVVGPWQLIGDPAFLSSIPAQLACLAATACYGVGLSYLRRFVSGTHNYDATTIAAVQIVLAFALACVLAPFSMLNPVQLNWPVILSILLLGVLGTGFAYVWSTMIVGAWGATAASTVTYLAPVVGVILGVLVLHESLHWNEPVGGAIVVLGILLSQGRLRWPLRERGSASEKLTV</sequence>
<dbReference type="InterPro" id="IPR050638">
    <property type="entry name" value="AA-Vitamin_Transporters"/>
</dbReference>
<gene>
    <name evidence="8" type="ORF">FHU41_001598</name>
</gene>
<evidence type="ECO:0000259" key="7">
    <source>
        <dbReference type="Pfam" id="PF00892"/>
    </source>
</evidence>
<feature type="transmembrane region" description="Helical" evidence="6">
    <location>
        <begin position="252"/>
        <end position="277"/>
    </location>
</feature>
<organism evidence="8 9">
    <name type="scientific">Psychromicrobium silvestre</name>
    <dbReference type="NCBI Taxonomy" id="1645614"/>
    <lineage>
        <taxon>Bacteria</taxon>
        <taxon>Bacillati</taxon>
        <taxon>Actinomycetota</taxon>
        <taxon>Actinomycetes</taxon>
        <taxon>Micrococcales</taxon>
        <taxon>Micrococcaceae</taxon>
        <taxon>Psychromicrobium</taxon>
    </lineage>
</organism>
<comment type="subcellular location">
    <subcellularLocation>
        <location evidence="1">Membrane</location>
        <topology evidence="1">Multi-pass membrane protein</topology>
    </subcellularLocation>
</comment>
<evidence type="ECO:0000256" key="5">
    <source>
        <dbReference type="ARBA" id="ARBA00023136"/>
    </source>
</evidence>
<feature type="transmembrane region" description="Helical" evidence="6">
    <location>
        <begin position="44"/>
        <end position="62"/>
    </location>
</feature>
<feature type="transmembrane region" description="Helical" evidence="6">
    <location>
        <begin position="12"/>
        <end position="32"/>
    </location>
</feature>
<comment type="similarity">
    <text evidence="2">Belongs to the EamA transporter family.</text>
</comment>